<accession>A0A0B9AEE7</accession>
<comment type="similarity">
    <text evidence="1">Belongs to the leucine-binding protein family.</text>
</comment>
<dbReference type="Proteomes" id="UP000031338">
    <property type="component" value="Unassembled WGS sequence"/>
</dbReference>
<protein>
    <submittedName>
        <fullName evidence="5">Extracellular ligand-binding receptor</fullName>
    </submittedName>
</protein>
<sequence>MTERQEGVQGMIEGQSGDWRETGLRRSRRWVVTGTLALLAGCTVIPKGTGPIAEPTEKAPDANVLPTDAGRHRVALLVPMTGPNASVGQSIANAATMAVLDTSAANLRITTYDTATGAGSAAARAIADGNKLILGPLLSDDVVLVSNVARPAKVPMITYSNDSAVASRDVFVMGQAPGQSITRVLGFAKSRGIKSVAAIIPTGDYGQRATAGLTEAARANGVAVTAIETYDRGNTSVASAVRRVKDKGRFDALLIADGSRIALQAGPLAGKGVKLLGTELWSGEGAIAKSVAMRGAWFAAVSDQRFGQFEKSYATRFGATPSRLATLGYDSVLLTLNIARTWKPGTTFPTAKLYDPQGFIGLDGVFRFTASGMAERAMEVREVGTGTFTTVSPAPAKF</sequence>
<name>A0A0B9AEE7_9SPHN</name>
<evidence type="ECO:0000259" key="4">
    <source>
        <dbReference type="Pfam" id="PF13458"/>
    </source>
</evidence>
<dbReference type="AlphaFoldDB" id="A0A0B9AEE7"/>
<dbReference type="Gene3D" id="3.40.50.2300">
    <property type="match status" value="2"/>
</dbReference>
<feature type="domain" description="Leucine-binding protein" evidence="4">
    <location>
        <begin position="73"/>
        <end position="383"/>
    </location>
</feature>
<dbReference type="CDD" id="cd06339">
    <property type="entry name" value="PBP1_YraM_LppC_lipoprotein-like"/>
    <property type="match status" value="1"/>
</dbReference>
<dbReference type="PATRIC" id="fig|48936.3.peg.485"/>
<reference evidence="5 6" key="1">
    <citation type="submission" date="2014-10" db="EMBL/GenBank/DDBJ databases">
        <title>Draft genome sequence of Novosphingobium subterraneum DSM 12447.</title>
        <authorList>
            <person name="Gan H.M."/>
            <person name="Gan H.Y."/>
            <person name="Savka M.A."/>
        </authorList>
    </citation>
    <scope>NUCLEOTIDE SEQUENCE [LARGE SCALE GENOMIC DNA]</scope>
    <source>
        <strain evidence="5 6">DSM 12447</strain>
    </source>
</reference>
<proteinExistence type="inferred from homology"/>
<comment type="caution">
    <text evidence="5">The sequence shown here is derived from an EMBL/GenBank/DDBJ whole genome shotgun (WGS) entry which is preliminary data.</text>
</comment>
<dbReference type="InterPro" id="IPR028081">
    <property type="entry name" value="Leu-bd"/>
</dbReference>
<evidence type="ECO:0000313" key="5">
    <source>
        <dbReference type="EMBL" id="KHS49042.1"/>
    </source>
</evidence>
<dbReference type="InterPro" id="IPR028082">
    <property type="entry name" value="Peripla_BP_I"/>
</dbReference>
<gene>
    <name evidence="5" type="ORF">NJ75_00475</name>
</gene>
<evidence type="ECO:0000313" key="6">
    <source>
        <dbReference type="Proteomes" id="UP000031338"/>
    </source>
</evidence>
<dbReference type="InterPro" id="IPR051010">
    <property type="entry name" value="BCAA_transport"/>
</dbReference>
<keyword evidence="3" id="KW-0813">Transport</keyword>
<keyword evidence="3" id="KW-0029">Amino-acid transport</keyword>
<dbReference type="SUPFAM" id="SSF53822">
    <property type="entry name" value="Periplasmic binding protein-like I"/>
    <property type="match status" value="1"/>
</dbReference>
<organism evidence="5 6">
    <name type="scientific">Novosphingobium subterraneum</name>
    <dbReference type="NCBI Taxonomy" id="48936"/>
    <lineage>
        <taxon>Bacteria</taxon>
        <taxon>Pseudomonadati</taxon>
        <taxon>Pseudomonadota</taxon>
        <taxon>Alphaproteobacteria</taxon>
        <taxon>Sphingomonadales</taxon>
        <taxon>Sphingomonadaceae</taxon>
        <taxon>Novosphingobium</taxon>
    </lineage>
</organism>
<dbReference type="Pfam" id="PF13458">
    <property type="entry name" value="Peripla_BP_6"/>
    <property type="match status" value="1"/>
</dbReference>
<dbReference type="STRING" id="48936.NJ75_00475"/>
<keyword evidence="2" id="KW-0732">Signal</keyword>
<dbReference type="RefSeq" id="WP_236727038.1">
    <property type="nucleotide sequence ID" value="NZ_JRVC01000002.1"/>
</dbReference>
<evidence type="ECO:0000256" key="1">
    <source>
        <dbReference type="ARBA" id="ARBA00010062"/>
    </source>
</evidence>
<dbReference type="EMBL" id="JRVC01000002">
    <property type="protein sequence ID" value="KHS49042.1"/>
    <property type="molecule type" value="Genomic_DNA"/>
</dbReference>
<evidence type="ECO:0000256" key="2">
    <source>
        <dbReference type="ARBA" id="ARBA00022729"/>
    </source>
</evidence>
<dbReference type="PANTHER" id="PTHR30483">
    <property type="entry name" value="LEUCINE-SPECIFIC-BINDING PROTEIN"/>
    <property type="match status" value="1"/>
</dbReference>
<dbReference type="PANTHER" id="PTHR30483:SF6">
    <property type="entry name" value="PERIPLASMIC BINDING PROTEIN OF ABC TRANSPORTER FOR NATURAL AMINO ACIDS"/>
    <property type="match status" value="1"/>
</dbReference>
<keyword evidence="5" id="KW-0675">Receptor</keyword>
<evidence type="ECO:0000256" key="3">
    <source>
        <dbReference type="ARBA" id="ARBA00022970"/>
    </source>
</evidence>
<keyword evidence="6" id="KW-1185">Reference proteome</keyword>
<dbReference type="GO" id="GO:0006865">
    <property type="term" value="P:amino acid transport"/>
    <property type="evidence" value="ECO:0007669"/>
    <property type="project" value="UniProtKB-KW"/>
</dbReference>